<evidence type="ECO:0000313" key="4">
    <source>
        <dbReference type="EMBL" id="GAW79055.1"/>
    </source>
</evidence>
<keyword evidence="2" id="KW-1133">Transmembrane helix</keyword>
<evidence type="ECO:0000313" key="5">
    <source>
        <dbReference type="Proteomes" id="UP000195521"/>
    </source>
</evidence>
<dbReference type="OrthoDB" id="372955at2759"/>
<name>A0A1Y1JCG7_PLAGO</name>
<evidence type="ECO:0000259" key="3">
    <source>
        <dbReference type="Pfam" id="PF12319"/>
    </source>
</evidence>
<proteinExistence type="predicted"/>
<dbReference type="EMBL" id="BDQF01000002">
    <property type="protein sequence ID" value="GAW79055.1"/>
    <property type="molecule type" value="Genomic_DNA"/>
</dbReference>
<dbReference type="Pfam" id="PF12319">
    <property type="entry name" value="TryThrA_C"/>
    <property type="match status" value="1"/>
</dbReference>
<sequence>MEQIRSFHNYITDPYLFTNLRERAHSHIMDNMNFTSLFKLLCFGILFFYVGSLYVKGNAAKHGRISSRSDPYRAIEYNNNYGPSNDKVEEWKRNQWTEWVYQLDDDWKEFNAQIDEEKRAWVEEKEGDWVMFLKSLLDKWMHFNPNLDEEYKTDVLSKSESWDERQWKMWISTEGKELLEADLKKWFTNNEVIYCKWTMDEWNEWKNEKIKDWVTTEWKANEDQYWSKYDDATAQTLSTAERSQWFTWKERIYKEGIEWKNWIAIKESRYVNSNWNSWSEWKNEKRLEFNEWIELFVEKWIRQKQWLLWNEEKKGFDIQQRTVTSGYTLSSSASSPPLSISESVDTESVNAEAQTKKSEEDSTTQVVVPEALPSTSMSISAPVLENSSSA</sequence>
<keyword evidence="2" id="KW-0812">Transmembrane</keyword>
<feature type="domain" description="Tryptophan/threonine-rich plasmodium antigen C-terminal" evidence="3">
    <location>
        <begin position="95"/>
        <end position="309"/>
    </location>
</feature>
<organism evidence="4 5">
    <name type="scientific">Plasmodium gonderi</name>
    <dbReference type="NCBI Taxonomy" id="77519"/>
    <lineage>
        <taxon>Eukaryota</taxon>
        <taxon>Sar</taxon>
        <taxon>Alveolata</taxon>
        <taxon>Apicomplexa</taxon>
        <taxon>Aconoidasida</taxon>
        <taxon>Haemosporida</taxon>
        <taxon>Plasmodiidae</taxon>
        <taxon>Plasmodium</taxon>
        <taxon>Plasmodium (Plasmodium)</taxon>
    </lineage>
</organism>
<reference evidence="5" key="1">
    <citation type="submission" date="2017-04" db="EMBL/GenBank/DDBJ databases">
        <title>Plasmodium gonderi genome.</title>
        <authorList>
            <person name="Arisue N."/>
            <person name="Honma H."/>
            <person name="Kawai S."/>
            <person name="Tougan T."/>
            <person name="Tanabe K."/>
            <person name="Horii T."/>
        </authorList>
    </citation>
    <scope>NUCLEOTIDE SEQUENCE [LARGE SCALE GENOMIC DNA]</scope>
    <source>
        <strain evidence="5">ATCC 30045</strain>
    </source>
</reference>
<feature type="region of interest" description="Disordered" evidence="1">
    <location>
        <begin position="327"/>
        <end position="373"/>
    </location>
</feature>
<dbReference type="GeneID" id="39745755"/>
<comment type="caution">
    <text evidence="4">The sequence shown here is derived from an EMBL/GenBank/DDBJ whole genome shotgun (WGS) entry which is preliminary data.</text>
</comment>
<dbReference type="InterPro" id="IPR022089">
    <property type="entry name" value="Plasmodium-antigen_C"/>
</dbReference>
<dbReference type="Proteomes" id="UP000195521">
    <property type="component" value="Unassembled WGS sequence"/>
</dbReference>
<evidence type="ECO:0000256" key="1">
    <source>
        <dbReference type="SAM" id="MobiDB-lite"/>
    </source>
</evidence>
<protein>
    <submittedName>
        <fullName evidence="4">Tryptophan-rich antigen</fullName>
    </submittedName>
</protein>
<feature type="transmembrane region" description="Helical" evidence="2">
    <location>
        <begin position="37"/>
        <end position="55"/>
    </location>
</feature>
<accession>A0A1Y1JCG7</accession>
<gene>
    <name evidence="4" type="ORF">PGO_020240</name>
</gene>
<keyword evidence="5" id="KW-1185">Reference proteome</keyword>
<dbReference type="AlphaFoldDB" id="A0A1Y1JCG7"/>
<feature type="compositionally biased region" description="Low complexity" evidence="1">
    <location>
        <begin position="329"/>
        <end position="343"/>
    </location>
</feature>
<dbReference type="OMA" id="KNWIAIK"/>
<keyword evidence="2" id="KW-0472">Membrane</keyword>
<evidence type="ECO:0000256" key="2">
    <source>
        <dbReference type="SAM" id="Phobius"/>
    </source>
</evidence>
<dbReference type="RefSeq" id="XP_028541644.1">
    <property type="nucleotide sequence ID" value="XM_028685843.1"/>
</dbReference>